<dbReference type="EMBL" id="CP079105">
    <property type="protein sequence ID" value="QXQ12991.1"/>
    <property type="molecule type" value="Genomic_DNA"/>
</dbReference>
<name>A0ABX8SB95_9ACTN</name>
<dbReference type="Proteomes" id="UP000887023">
    <property type="component" value="Chromosome"/>
</dbReference>
<accession>A0ABX8SB95</accession>
<reference evidence="1" key="1">
    <citation type="submission" date="2021-07" db="EMBL/GenBank/DDBJ databases">
        <title>Candidatus Kaistella beijingensis sp. nov. isolated from a municipal wastewater treatment plant is involved in sludge foaming.</title>
        <authorList>
            <person name="Song Y."/>
            <person name="Liu S.-J."/>
        </authorList>
    </citation>
    <scope>NUCLEOTIDE SEQUENCE</scope>
    <source>
        <strain evidence="1">DSM 43998</strain>
    </source>
</reference>
<dbReference type="RefSeq" id="WP_066470336.1">
    <property type="nucleotide sequence ID" value="NZ_CBCRUZ010000002.1"/>
</dbReference>
<evidence type="ECO:0000313" key="1">
    <source>
        <dbReference type="EMBL" id="QXQ12991.1"/>
    </source>
</evidence>
<dbReference type="InterPro" id="IPR007497">
    <property type="entry name" value="SIMPL/DUF541"/>
</dbReference>
<dbReference type="Pfam" id="PF04402">
    <property type="entry name" value="SIMPL"/>
    <property type="match status" value="1"/>
</dbReference>
<keyword evidence="2" id="KW-1185">Reference proteome</keyword>
<organism evidence="1 2">
    <name type="scientific">Skermania pinensis</name>
    <dbReference type="NCBI Taxonomy" id="39122"/>
    <lineage>
        <taxon>Bacteria</taxon>
        <taxon>Bacillati</taxon>
        <taxon>Actinomycetota</taxon>
        <taxon>Actinomycetes</taxon>
        <taxon>Mycobacteriales</taxon>
        <taxon>Gordoniaceae</taxon>
        <taxon>Skermania</taxon>
    </lineage>
</organism>
<gene>
    <name evidence="1" type="ORF">KV203_13865</name>
</gene>
<protein>
    <submittedName>
        <fullName evidence="1">SIMPL domain-containing protein</fullName>
    </submittedName>
</protein>
<proteinExistence type="predicted"/>
<dbReference type="Gene3D" id="3.30.70.2970">
    <property type="entry name" value="Protein of unknown function (DUF541), domain 2"/>
    <property type="match status" value="1"/>
</dbReference>
<dbReference type="Gene3D" id="3.30.110.170">
    <property type="entry name" value="Protein of unknown function (DUF541), domain 1"/>
    <property type="match status" value="1"/>
</dbReference>
<sequence length="200" mass="21667">MSTEIVVHGTYSAFQAPERGTVHASLARLTTGGRAAVTWWSAGRLRTSSERPWNKDGKILPLIHRADVDVEVKFRDFTALSDWVSASTRDITGFRIQRVRWALTAKRRDELAGLARVRAVRDALARAQLYADALELGKVAPVAIADVGMLGGSLYPPNEPSGGYQRGASIPKEQGAELVPEDIEVSAAVDARFVVLPSCA</sequence>
<evidence type="ECO:0000313" key="2">
    <source>
        <dbReference type="Proteomes" id="UP000887023"/>
    </source>
</evidence>